<proteinExistence type="predicted"/>
<feature type="transmembrane region" description="Helical" evidence="1">
    <location>
        <begin position="75"/>
        <end position="100"/>
    </location>
</feature>
<evidence type="ECO:0000313" key="3">
    <source>
        <dbReference type="Proteomes" id="UP000190897"/>
    </source>
</evidence>
<dbReference type="STRING" id="651661.SAMN05660293_01526"/>
<keyword evidence="1" id="KW-0812">Transmembrane</keyword>
<protein>
    <submittedName>
        <fullName evidence="2">Uncharacterized protein</fullName>
    </submittedName>
</protein>
<name>A0A1T5DCE4_9BACT</name>
<dbReference type="Proteomes" id="UP000190897">
    <property type="component" value="Unassembled WGS sequence"/>
</dbReference>
<gene>
    <name evidence="2" type="ORF">SAMN05660293_01526</name>
</gene>
<dbReference type="OrthoDB" id="946311at2"/>
<organism evidence="2 3">
    <name type="scientific">Dyadobacter psychrophilus</name>
    <dbReference type="NCBI Taxonomy" id="651661"/>
    <lineage>
        <taxon>Bacteria</taxon>
        <taxon>Pseudomonadati</taxon>
        <taxon>Bacteroidota</taxon>
        <taxon>Cytophagia</taxon>
        <taxon>Cytophagales</taxon>
        <taxon>Spirosomataceae</taxon>
        <taxon>Dyadobacter</taxon>
    </lineage>
</organism>
<accession>A0A1T5DCE4</accession>
<evidence type="ECO:0000313" key="2">
    <source>
        <dbReference type="EMBL" id="SKB69422.1"/>
    </source>
</evidence>
<sequence length="175" mass="19849">MSEISTEQMTRLKGQFSAKYGIEMDDWSAMVMTEISERFMFLTSEVNRSVIQIDEAAKNIKGKVNQINFRNNNEAIIFGIGLSLPFAAMGTLISAMVFWYSTTTREYEVRKQLIEDYRNAPSYAKLMKNGKVIEHEGHQYLVMGKADQKSGDVFIGQEYIADGNLGRILIPLGKK</sequence>
<evidence type="ECO:0000256" key="1">
    <source>
        <dbReference type="SAM" id="Phobius"/>
    </source>
</evidence>
<reference evidence="3" key="1">
    <citation type="submission" date="2017-02" db="EMBL/GenBank/DDBJ databases">
        <authorList>
            <person name="Varghese N."/>
            <person name="Submissions S."/>
        </authorList>
    </citation>
    <scope>NUCLEOTIDE SEQUENCE [LARGE SCALE GENOMIC DNA]</scope>
    <source>
        <strain evidence="3">DSM 22270</strain>
    </source>
</reference>
<dbReference type="RefSeq" id="WP_082214106.1">
    <property type="nucleotide sequence ID" value="NZ_FUZA01000002.1"/>
</dbReference>
<keyword evidence="3" id="KW-1185">Reference proteome</keyword>
<keyword evidence="1" id="KW-0472">Membrane</keyword>
<keyword evidence="1" id="KW-1133">Transmembrane helix</keyword>
<dbReference type="EMBL" id="FUZA01000002">
    <property type="protein sequence ID" value="SKB69422.1"/>
    <property type="molecule type" value="Genomic_DNA"/>
</dbReference>
<dbReference type="AlphaFoldDB" id="A0A1T5DCE4"/>